<evidence type="ECO:0000256" key="3">
    <source>
        <dbReference type="ARBA" id="ARBA00023004"/>
    </source>
</evidence>
<dbReference type="Proteomes" id="UP000297322">
    <property type="component" value="Unassembled WGS sequence"/>
</dbReference>
<dbReference type="EMBL" id="SPVI01000021">
    <property type="protein sequence ID" value="TFW40542.1"/>
    <property type="molecule type" value="Genomic_DNA"/>
</dbReference>
<keyword evidence="2 4" id="KW-0479">Metal-binding</keyword>
<keyword evidence="1 4" id="KW-0349">Heme</keyword>
<dbReference type="RefSeq" id="WP_135196930.1">
    <property type="nucleotide sequence ID" value="NZ_SPVI01000021.1"/>
</dbReference>
<name>A0A4Y9TBV8_PSEFL</name>
<dbReference type="GO" id="GO:0020037">
    <property type="term" value="F:heme binding"/>
    <property type="evidence" value="ECO:0007669"/>
    <property type="project" value="InterPro"/>
</dbReference>
<reference evidence="7 8" key="1">
    <citation type="submission" date="2019-03" db="EMBL/GenBank/DDBJ databases">
        <title>Biocontrol and xenobiotic degradation properties of endophytic Pseudomonas fluorescens strain BRZ63.</title>
        <authorList>
            <person name="Chlebek D.A."/>
            <person name="Pinski A."/>
            <person name="Zur J.P."/>
            <person name="Michalska J."/>
            <person name="Hupert-Kocurek K.T."/>
        </authorList>
    </citation>
    <scope>NUCLEOTIDE SEQUENCE [LARGE SCALE GENOMIC DNA]</scope>
    <source>
        <strain evidence="7 8">BRZ63</strain>
    </source>
</reference>
<evidence type="ECO:0000256" key="5">
    <source>
        <dbReference type="SAM" id="SignalP"/>
    </source>
</evidence>
<dbReference type="PROSITE" id="PS51007">
    <property type="entry name" value="CYTC"/>
    <property type="match status" value="1"/>
</dbReference>
<keyword evidence="5" id="KW-0732">Signal</keyword>
<dbReference type="Gene3D" id="1.10.760.10">
    <property type="entry name" value="Cytochrome c-like domain"/>
    <property type="match status" value="1"/>
</dbReference>
<evidence type="ECO:0000256" key="4">
    <source>
        <dbReference type="PROSITE-ProRule" id="PRU00433"/>
    </source>
</evidence>
<dbReference type="InterPro" id="IPR009056">
    <property type="entry name" value="Cyt_c-like_dom"/>
</dbReference>
<gene>
    <name evidence="7" type="ORF">E4T65_25955</name>
</gene>
<dbReference type="GO" id="GO:0009055">
    <property type="term" value="F:electron transfer activity"/>
    <property type="evidence" value="ECO:0007669"/>
    <property type="project" value="InterPro"/>
</dbReference>
<accession>A0A4Y9TBV8</accession>
<sequence length="105" mass="10815">MQASIIGTAMALLLLIATRAAATPDAARLEHLLTQDCGACHGLYLTGGLGPALTPQALAGQSRDSLIATVTDGRPTRAMPGWAPLLSTDDIAWLVDRLLQGSPAP</sequence>
<evidence type="ECO:0000256" key="1">
    <source>
        <dbReference type="ARBA" id="ARBA00022617"/>
    </source>
</evidence>
<comment type="caution">
    <text evidence="7">The sequence shown here is derived from an EMBL/GenBank/DDBJ whole genome shotgun (WGS) entry which is preliminary data.</text>
</comment>
<dbReference type="InterPro" id="IPR036909">
    <property type="entry name" value="Cyt_c-like_dom_sf"/>
</dbReference>
<evidence type="ECO:0000259" key="6">
    <source>
        <dbReference type="PROSITE" id="PS51007"/>
    </source>
</evidence>
<feature type="signal peptide" evidence="5">
    <location>
        <begin position="1"/>
        <end position="22"/>
    </location>
</feature>
<protein>
    <submittedName>
        <fullName evidence="7">Cytochrome c</fullName>
    </submittedName>
</protein>
<proteinExistence type="predicted"/>
<feature type="domain" description="Cytochrome c" evidence="6">
    <location>
        <begin position="24"/>
        <end position="102"/>
    </location>
</feature>
<evidence type="ECO:0000313" key="7">
    <source>
        <dbReference type="EMBL" id="TFW40542.1"/>
    </source>
</evidence>
<dbReference type="AlphaFoldDB" id="A0A4Y9TBV8"/>
<dbReference type="SUPFAM" id="SSF46626">
    <property type="entry name" value="Cytochrome c"/>
    <property type="match status" value="1"/>
</dbReference>
<feature type="chain" id="PRO_5021504850" evidence="5">
    <location>
        <begin position="23"/>
        <end position="105"/>
    </location>
</feature>
<organism evidence="7 8">
    <name type="scientific">Pseudomonas fluorescens</name>
    <dbReference type="NCBI Taxonomy" id="294"/>
    <lineage>
        <taxon>Bacteria</taxon>
        <taxon>Pseudomonadati</taxon>
        <taxon>Pseudomonadota</taxon>
        <taxon>Gammaproteobacteria</taxon>
        <taxon>Pseudomonadales</taxon>
        <taxon>Pseudomonadaceae</taxon>
        <taxon>Pseudomonas</taxon>
    </lineage>
</organism>
<dbReference type="Pfam" id="PF13442">
    <property type="entry name" value="Cytochrome_CBB3"/>
    <property type="match status" value="1"/>
</dbReference>
<keyword evidence="3 4" id="KW-0408">Iron</keyword>
<evidence type="ECO:0000256" key="2">
    <source>
        <dbReference type="ARBA" id="ARBA00022723"/>
    </source>
</evidence>
<evidence type="ECO:0000313" key="8">
    <source>
        <dbReference type="Proteomes" id="UP000297322"/>
    </source>
</evidence>
<dbReference type="GO" id="GO:0046872">
    <property type="term" value="F:metal ion binding"/>
    <property type="evidence" value="ECO:0007669"/>
    <property type="project" value="UniProtKB-KW"/>
</dbReference>